<dbReference type="AlphaFoldDB" id="A0A1M5PFE2"/>
<keyword evidence="3" id="KW-1185">Reference proteome</keyword>
<dbReference type="Proteomes" id="UP000184522">
    <property type="component" value="Unassembled WGS sequence"/>
</dbReference>
<dbReference type="OrthoDB" id="1068986at2"/>
<dbReference type="STRING" id="1089305.SAMN05444148_1469"/>
<evidence type="ECO:0000313" key="3">
    <source>
        <dbReference type="Proteomes" id="UP000184522"/>
    </source>
</evidence>
<dbReference type="EMBL" id="FQWS01000001">
    <property type="protein sequence ID" value="SHH00438.1"/>
    <property type="molecule type" value="Genomic_DNA"/>
</dbReference>
<feature type="chain" id="PRO_5013110305" evidence="1">
    <location>
        <begin position="22"/>
        <end position="285"/>
    </location>
</feature>
<keyword evidence="1" id="KW-0732">Signal</keyword>
<accession>A0A1M5PFE2</accession>
<evidence type="ECO:0000313" key="2">
    <source>
        <dbReference type="EMBL" id="SHH00438.1"/>
    </source>
</evidence>
<organism evidence="2 3">
    <name type="scientific">Winogradskyella jejuensis</name>
    <dbReference type="NCBI Taxonomy" id="1089305"/>
    <lineage>
        <taxon>Bacteria</taxon>
        <taxon>Pseudomonadati</taxon>
        <taxon>Bacteroidota</taxon>
        <taxon>Flavobacteriia</taxon>
        <taxon>Flavobacteriales</taxon>
        <taxon>Flavobacteriaceae</taxon>
        <taxon>Winogradskyella</taxon>
    </lineage>
</organism>
<dbReference type="InterPro" id="IPR005901">
    <property type="entry name" value="GLPGLI"/>
</dbReference>
<protein>
    <submittedName>
        <fullName evidence="2">GLPGLI family protein</fullName>
    </submittedName>
</protein>
<reference evidence="3" key="1">
    <citation type="submission" date="2016-11" db="EMBL/GenBank/DDBJ databases">
        <authorList>
            <person name="Varghese N."/>
            <person name="Submissions S."/>
        </authorList>
    </citation>
    <scope>NUCLEOTIDE SEQUENCE [LARGE SCALE GENOMIC DNA]</scope>
    <source>
        <strain evidence="3">DSM 25330</strain>
    </source>
</reference>
<dbReference type="RefSeq" id="WP_073084784.1">
    <property type="nucleotide sequence ID" value="NZ_FQWS01000001.1"/>
</dbReference>
<gene>
    <name evidence="2" type="ORF">SAMN05444148_1469</name>
</gene>
<sequence>MKTVIRVLFLSLALVFTSAQAQDFQGKAVYKTSRAIDIKIDSTKVNDELHKQMQAMLRKQFQKTFTLNFDKEASVYKEDESLAPPQVGGGDIQVMVIGDGGGGDILYKNTKDKRYTDQKDVYGKIFLVKDELKPIEWKLESETKYIGEYQCFKATFSREIEVDNSTSFSSSDNEKDERDIETVKETQIVTAWYTPQIPVNNGPGNYYGLPGLILEVSTDKQQIVCTKIILNPEKKIEISEPTKGKEIDQEGYDKIMEKKRKEMLERFKPRKGNRGGEAIELRIGG</sequence>
<evidence type="ECO:0000256" key="1">
    <source>
        <dbReference type="SAM" id="SignalP"/>
    </source>
</evidence>
<proteinExistence type="predicted"/>
<dbReference type="Pfam" id="PF09697">
    <property type="entry name" value="Porph_ging"/>
    <property type="match status" value="1"/>
</dbReference>
<dbReference type="NCBIfam" id="TIGR01200">
    <property type="entry name" value="GLPGLI"/>
    <property type="match status" value="1"/>
</dbReference>
<name>A0A1M5PFE2_9FLAO</name>
<feature type="signal peptide" evidence="1">
    <location>
        <begin position="1"/>
        <end position="21"/>
    </location>
</feature>